<dbReference type="EMBL" id="MN740225">
    <property type="protein sequence ID" value="QHT94546.1"/>
    <property type="molecule type" value="Genomic_DNA"/>
</dbReference>
<dbReference type="GO" id="GO:0016740">
    <property type="term" value="F:transferase activity"/>
    <property type="evidence" value="ECO:0007669"/>
    <property type="project" value="UniProtKB-KW"/>
</dbReference>
<organism evidence="8">
    <name type="scientific">viral metagenome</name>
    <dbReference type="NCBI Taxonomy" id="1070528"/>
    <lineage>
        <taxon>unclassified sequences</taxon>
        <taxon>metagenomes</taxon>
        <taxon>organismal metagenomes</taxon>
    </lineage>
</organism>
<evidence type="ECO:0000313" key="8">
    <source>
        <dbReference type="EMBL" id="QHT94546.1"/>
    </source>
</evidence>
<proteinExistence type="predicted"/>
<dbReference type="AlphaFoldDB" id="A0A6C0IQ28"/>
<keyword evidence="1" id="KW-0808">Transferase</keyword>
<evidence type="ECO:0000256" key="1">
    <source>
        <dbReference type="ARBA" id="ARBA00022679"/>
    </source>
</evidence>
<dbReference type="InterPro" id="IPR044066">
    <property type="entry name" value="TRIAD_supradom"/>
</dbReference>
<dbReference type="SUPFAM" id="SSF57850">
    <property type="entry name" value="RING/U-box"/>
    <property type="match status" value="1"/>
</dbReference>
<dbReference type="PROSITE" id="PS51873">
    <property type="entry name" value="TRIAD"/>
    <property type="match status" value="1"/>
</dbReference>
<accession>A0A6C0IQ28</accession>
<reference evidence="8" key="1">
    <citation type="journal article" date="2020" name="Nature">
        <title>Giant virus diversity and host interactions through global metagenomics.</title>
        <authorList>
            <person name="Schulz F."/>
            <person name="Roux S."/>
            <person name="Paez-Espino D."/>
            <person name="Jungbluth S."/>
            <person name="Walsh D.A."/>
            <person name="Denef V.J."/>
            <person name="McMahon K.D."/>
            <person name="Konstantinidis K.T."/>
            <person name="Eloe-Fadrosh E.A."/>
            <person name="Kyrpides N.C."/>
            <person name="Woyke T."/>
        </authorList>
    </citation>
    <scope>NUCLEOTIDE SEQUENCE</scope>
    <source>
        <strain evidence="8">GVMAG-M-3300024258-28</strain>
    </source>
</reference>
<keyword evidence="3" id="KW-0677">Repeat</keyword>
<keyword evidence="5" id="KW-0833">Ubl conjugation pathway</keyword>
<keyword evidence="4" id="KW-0863">Zinc-finger</keyword>
<keyword evidence="6" id="KW-0862">Zinc</keyword>
<dbReference type="Gene3D" id="1.20.120.1750">
    <property type="match status" value="1"/>
</dbReference>
<keyword evidence="2" id="KW-0479">Metal-binding</keyword>
<sequence length="470" mass="54577">MDCLICAENFTIGEKTVNKCVSCPYCSFSACLTCCKTYILDQGDNVCMNMTKKPDGVFECRKQWSRKFIVDMFPDNWIKNEWRQMTEKVGFEKEKALLPATMPEFERQKQETIVRQELSLLEKQRIKIVRREKELRAKLTPLLATNMQSTTTTTSRACSDESCRGYLSSQWKCGACDKWTCHQCNQIKGFTRDAEHTCNPDDIATATLLRDDTKPCPTCSVPIHKLVGCDQMWCTQCHTGFSWRTGRIEQNIHNPHYYEWRRQTGNNDRNPGDFECNRNIADYHNVELLRRYVQTYANSLENNTNKSYLLSAYSKIESIVRKTVHLANYEIRSFRTNTVVNNQDLRIKYLGKQISEKVFKSMILRRDKAFIKKQDIHNVLQLQIQGVTDILYRFLDQLKELDRTSMHGKLQLGSLTAELCIQFETEVGNLATYSNELLNDHANTYGCKKYQIDYTLPVYSKGGTRNPTLI</sequence>
<evidence type="ECO:0000259" key="7">
    <source>
        <dbReference type="PROSITE" id="PS51873"/>
    </source>
</evidence>
<evidence type="ECO:0000256" key="4">
    <source>
        <dbReference type="ARBA" id="ARBA00022771"/>
    </source>
</evidence>
<name>A0A6C0IQ28_9ZZZZ</name>
<dbReference type="GO" id="GO:0008270">
    <property type="term" value="F:zinc ion binding"/>
    <property type="evidence" value="ECO:0007669"/>
    <property type="project" value="UniProtKB-KW"/>
</dbReference>
<evidence type="ECO:0000256" key="5">
    <source>
        <dbReference type="ARBA" id="ARBA00022786"/>
    </source>
</evidence>
<protein>
    <recommendedName>
        <fullName evidence="7">RING-type domain-containing protein</fullName>
    </recommendedName>
</protein>
<feature type="domain" description="RING-type" evidence="7">
    <location>
        <begin position="1"/>
        <end position="280"/>
    </location>
</feature>
<evidence type="ECO:0000256" key="2">
    <source>
        <dbReference type="ARBA" id="ARBA00022723"/>
    </source>
</evidence>
<evidence type="ECO:0000256" key="6">
    <source>
        <dbReference type="ARBA" id="ARBA00022833"/>
    </source>
</evidence>
<evidence type="ECO:0000256" key="3">
    <source>
        <dbReference type="ARBA" id="ARBA00022737"/>
    </source>
</evidence>